<dbReference type="EMBL" id="AKHW03002440">
    <property type="protein sequence ID" value="KYO38574.1"/>
    <property type="molecule type" value="Genomic_DNA"/>
</dbReference>
<dbReference type="AlphaFoldDB" id="A0A151NP63"/>
<reference evidence="1 2" key="1">
    <citation type="journal article" date="2012" name="Genome Biol.">
        <title>Sequencing three crocodilian genomes to illuminate the evolution of archosaurs and amniotes.</title>
        <authorList>
            <person name="St John J.A."/>
            <person name="Braun E.L."/>
            <person name="Isberg S.R."/>
            <person name="Miles L.G."/>
            <person name="Chong A.Y."/>
            <person name="Gongora J."/>
            <person name="Dalzell P."/>
            <person name="Moran C."/>
            <person name="Bed'hom B."/>
            <person name="Abzhanov A."/>
            <person name="Burgess S.C."/>
            <person name="Cooksey A.M."/>
            <person name="Castoe T.A."/>
            <person name="Crawford N.G."/>
            <person name="Densmore L.D."/>
            <person name="Drew J.C."/>
            <person name="Edwards S.V."/>
            <person name="Faircloth B.C."/>
            <person name="Fujita M.K."/>
            <person name="Greenwold M.J."/>
            <person name="Hoffmann F.G."/>
            <person name="Howard J.M."/>
            <person name="Iguchi T."/>
            <person name="Janes D.E."/>
            <person name="Khan S.Y."/>
            <person name="Kohno S."/>
            <person name="de Koning A.J."/>
            <person name="Lance S.L."/>
            <person name="McCarthy F.M."/>
            <person name="McCormack J.E."/>
            <person name="Merchant M.E."/>
            <person name="Peterson D.G."/>
            <person name="Pollock D.D."/>
            <person name="Pourmand N."/>
            <person name="Raney B.J."/>
            <person name="Roessler K.A."/>
            <person name="Sanford J.R."/>
            <person name="Sawyer R.H."/>
            <person name="Schmidt C.J."/>
            <person name="Triplett E.W."/>
            <person name="Tuberville T.D."/>
            <person name="Venegas-Anaya M."/>
            <person name="Howard J.T."/>
            <person name="Jarvis E.D."/>
            <person name="Guillette L.J.Jr."/>
            <person name="Glenn T.C."/>
            <person name="Green R.E."/>
            <person name="Ray D.A."/>
        </authorList>
    </citation>
    <scope>NUCLEOTIDE SEQUENCE [LARGE SCALE GENOMIC DNA]</scope>
    <source>
        <strain evidence="1">KSC_2009_1</strain>
    </source>
</reference>
<name>A0A151NP63_ALLMI</name>
<accession>A0A151NP63</accession>
<gene>
    <name evidence="1" type="ORF">Y1Q_0023305</name>
</gene>
<evidence type="ECO:0000313" key="1">
    <source>
        <dbReference type="EMBL" id="KYO38574.1"/>
    </source>
</evidence>
<sequence length="126" mass="14393">MLLSGGGFETTLLSLVLGDVRYVSFRTWMKIREEGDNANFTAPLCQDLAAVQRSHNRLENQAESFLGCIVIIQSALEQQVLRRYLQVTAQTRPSSYFVSLHAQRYSAQQLPNQPMAQQSQHFCRTW</sequence>
<organism evidence="1 2">
    <name type="scientific">Alligator mississippiensis</name>
    <name type="common">American alligator</name>
    <dbReference type="NCBI Taxonomy" id="8496"/>
    <lineage>
        <taxon>Eukaryota</taxon>
        <taxon>Metazoa</taxon>
        <taxon>Chordata</taxon>
        <taxon>Craniata</taxon>
        <taxon>Vertebrata</taxon>
        <taxon>Euteleostomi</taxon>
        <taxon>Archelosauria</taxon>
        <taxon>Archosauria</taxon>
        <taxon>Crocodylia</taxon>
        <taxon>Alligatoridae</taxon>
        <taxon>Alligatorinae</taxon>
        <taxon>Alligator</taxon>
    </lineage>
</organism>
<dbReference type="Proteomes" id="UP000050525">
    <property type="component" value="Unassembled WGS sequence"/>
</dbReference>
<protein>
    <submittedName>
        <fullName evidence="1">Uncharacterized protein</fullName>
    </submittedName>
</protein>
<comment type="caution">
    <text evidence="1">The sequence shown here is derived from an EMBL/GenBank/DDBJ whole genome shotgun (WGS) entry which is preliminary data.</text>
</comment>
<proteinExistence type="predicted"/>
<evidence type="ECO:0000313" key="2">
    <source>
        <dbReference type="Proteomes" id="UP000050525"/>
    </source>
</evidence>
<keyword evidence="2" id="KW-1185">Reference proteome</keyword>